<keyword evidence="2" id="KW-1185">Reference proteome</keyword>
<sequence>MNLHVKYSKVLSTLGLCRFFAFVDTYNGLSQIIESNRSEYSKRFFGGVVGQKLSTDQLQEVAPEDLLEIVEAMKGMGVTTSHEHNHVDRIVKIQDGRKCKITLPSKRKITVPLTEKELKGTTRHTIANEVVYLPHEIDPIRKAIDAEPVYAAFEAKSVQIIAEENGFLRRYTADEKEGVKLSRHAVMGIGRGACYNKKTGKEVEYVVGQNNLPGDANEICRCSFDSIRIILSFNVRPIP</sequence>
<comment type="caution">
    <text evidence="1">The sequence shown here is derived from an EMBL/GenBank/DDBJ whole genome shotgun (WGS) entry which is preliminary data.</text>
</comment>
<proteinExistence type="predicted"/>
<evidence type="ECO:0000313" key="2">
    <source>
        <dbReference type="Proteomes" id="UP001443914"/>
    </source>
</evidence>
<protein>
    <submittedName>
        <fullName evidence="1">Uncharacterized protein</fullName>
    </submittedName>
</protein>
<reference evidence="1" key="1">
    <citation type="submission" date="2024-03" db="EMBL/GenBank/DDBJ databases">
        <title>WGS assembly of Saponaria officinalis var. Norfolk2.</title>
        <authorList>
            <person name="Jenkins J."/>
            <person name="Shu S."/>
            <person name="Grimwood J."/>
            <person name="Barry K."/>
            <person name="Goodstein D."/>
            <person name="Schmutz J."/>
            <person name="Leebens-Mack J."/>
            <person name="Osbourn A."/>
        </authorList>
    </citation>
    <scope>NUCLEOTIDE SEQUENCE [LARGE SCALE GENOMIC DNA]</scope>
    <source>
        <strain evidence="1">JIC</strain>
    </source>
</reference>
<dbReference type="EMBL" id="JBDFQZ010000009">
    <property type="protein sequence ID" value="KAK9690112.1"/>
    <property type="molecule type" value="Genomic_DNA"/>
</dbReference>
<gene>
    <name evidence="1" type="ORF">RND81_09G105800</name>
</gene>
<dbReference type="AlphaFoldDB" id="A0AAW1ILA0"/>
<accession>A0AAW1ILA0</accession>
<organism evidence="1 2">
    <name type="scientific">Saponaria officinalis</name>
    <name type="common">Common soapwort</name>
    <name type="synonym">Lychnis saponaria</name>
    <dbReference type="NCBI Taxonomy" id="3572"/>
    <lineage>
        <taxon>Eukaryota</taxon>
        <taxon>Viridiplantae</taxon>
        <taxon>Streptophyta</taxon>
        <taxon>Embryophyta</taxon>
        <taxon>Tracheophyta</taxon>
        <taxon>Spermatophyta</taxon>
        <taxon>Magnoliopsida</taxon>
        <taxon>eudicotyledons</taxon>
        <taxon>Gunneridae</taxon>
        <taxon>Pentapetalae</taxon>
        <taxon>Caryophyllales</taxon>
        <taxon>Caryophyllaceae</taxon>
        <taxon>Caryophylleae</taxon>
        <taxon>Saponaria</taxon>
    </lineage>
</organism>
<dbReference type="Proteomes" id="UP001443914">
    <property type="component" value="Unassembled WGS sequence"/>
</dbReference>
<name>A0AAW1ILA0_SAPOF</name>
<evidence type="ECO:0000313" key="1">
    <source>
        <dbReference type="EMBL" id="KAK9690112.1"/>
    </source>
</evidence>